<keyword evidence="3" id="KW-1185">Reference proteome</keyword>
<proteinExistence type="predicted"/>
<dbReference type="PROSITE" id="PS50042">
    <property type="entry name" value="CNMP_BINDING_3"/>
    <property type="match status" value="1"/>
</dbReference>
<dbReference type="Proteomes" id="UP001429580">
    <property type="component" value="Unassembled WGS sequence"/>
</dbReference>
<dbReference type="Pfam" id="PF00027">
    <property type="entry name" value="cNMP_binding"/>
    <property type="match status" value="1"/>
</dbReference>
<dbReference type="PANTHER" id="PTHR10217:SF435">
    <property type="entry name" value="POTASSIUM VOLTAGE-GATED CHANNEL PROTEIN EAG"/>
    <property type="match status" value="1"/>
</dbReference>
<dbReference type="InterPro" id="IPR014710">
    <property type="entry name" value="RmlC-like_jellyroll"/>
</dbReference>
<dbReference type="Gene3D" id="2.60.120.10">
    <property type="entry name" value="Jelly Rolls"/>
    <property type="match status" value="1"/>
</dbReference>
<evidence type="ECO:0000259" key="1">
    <source>
        <dbReference type="PROSITE" id="PS50042"/>
    </source>
</evidence>
<comment type="caution">
    <text evidence="2">The sequence shown here is derived from an EMBL/GenBank/DDBJ whole genome shotgun (WGS) entry which is preliminary data.</text>
</comment>
<dbReference type="InterPro" id="IPR000595">
    <property type="entry name" value="cNMP-bd_dom"/>
</dbReference>
<dbReference type="SUPFAM" id="SSF51206">
    <property type="entry name" value="cAMP-binding domain-like"/>
    <property type="match status" value="1"/>
</dbReference>
<evidence type="ECO:0000313" key="3">
    <source>
        <dbReference type="Proteomes" id="UP001429580"/>
    </source>
</evidence>
<protein>
    <submittedName>
        <fullName evidence="2">CRP-like cAMP-binding protein</fullName>
    </submittedName>
</protein>
<dbReference type="SMART" id="SM00100">
    <property type="entry name" value="cNMP"/>
    <property type="match status" value="1"/>
</dbReference>
<feature type="domain" description="Cyclic nucleotide-binding" evidence="1">
    <location>
        <begin position="15"/>
        <end position="115"/>
    </location>
</feature>
<dbReference type="RefSeq" id="WP_166947591.1">
    <property type="nucleotide sequence ID" value="NZ_JAASQI010000001.1"/>
</dbReference>
<dbReference type="PANTHER" id="PTHR10217">
    <property type="entry name" value="VOLTAGE AND LIGAND GATED POTASSIUM CHANNEL"/>
    <property type="match status" value="1"/>
</dbReference>
<dbReference type="EMBL" id="JAASQI010000001">
    <property type="protein sequence ID" value="NIJ56265.1"/>
    <property type="molecule type" value="Genomic_DNA"/>
</dbReference>
<dbReference type="CDD" id="cd00038">
    <property type="entry name" value="CAP_ED"/>
    <property type="match status" value="1"/>
</dbReference>
<accession>A0ABX0UWP4</accession>
<dbReference type="InterPro" id="IPR050818">
    <property type="entry name" value="KCNH_animal-type"/>
</dbReference>
<sequence length="164" mass="17307">MALNDEITVLSSLPALRGFEQGALRRIALSVQTRILRAGDTLYRRGEAAEGAYVVMSGEIALVDAAGNTVALARPGDMLGELALLIEIEWRETATARRSASVMRVSRALMRRILGEFPASAAAFQVEIAGRVSALSGELERVRQSLLALDGAAPGGDETMGAAP</sequence>
<gene>
    <name evidence="2" type="ORF">FHS82_000078</name>
</gene>
<name>A0ABX0UWP4_9HYPH</name>
<dbReference type="InterPro" id="IPR018490">
    <property type="entry name" value="cNMP-bd_dom_sf"/>
</dbReference>
<evidence type="ECO:0000313" key="2">
    <source>
        <dbReference type="EMBL" id="NIJ56265.1"/>
    </source>
</evidence>
<reference evidence="2 3" key="1">
    <citation type="submission" date="2020-03" db="EMBL/GenBank/DDBJ databases">
        <title>Genomic Encyclopedia of Type Strains, Phase IV (KMG-IV): sequencing the most valuable type-strain genomes for metagenomic binning, comparative biology and taxonomic classification.</title>
        <authorList>
            <person name="Goeker M."/>
        </authorList>
    </citation>
    <scope>NUCLEOTIDE SEQUENCE [LARGE SCALE GENOMIC DNA]</scope>
    <source>
        <strain evidence="2 3">DSM 103870</strain>
    </source>
</reference>
<organism evidence="2 3">
    <name type="scientific">Pseudochelatococcus lubricantis</name>
    <dbReference type="NCBI Taxonomy" id="1538102"/>
    <lineage>
        <taxon>Bacteria</taxon>
        <taxon>Pseudomonadati</taxon>
        <taxon>Pseudomonadota</taxon>
        <taxon>Alphaproteobacteria</taxon>
        <taxon>Hyphomicrobiales</taxon>
        <taxon>Chelatococcaceae</taxon>
        <taxon>Pseudochelatococcus</taxon>
    </lineage>
</organism>